<dbReference type="EMBL" id="HBGA01012809">
    <property type="protein sequence ID" value="CAD8993863.1"/>
    <property type="molecule type" value="Transcribed_RNA"/>
</dbReference>
<evidence type="ECO:0000313" key="1">
    <source>
        <dbReference type="EMBL" id="CAD8993863.1"/>
    </source>
</evidence>
<gene>
    <name evidence="1" type="ORF">EGYM00392_LOCUS4913</name>
</gene>
<organism evidence="1">
    <name type="scientific">Eutreptiella gymnastica</name>
    <dbReference type="NCBI Taxonomy" id="73025"/>
    <lineage>
        <taxon>Eukaryota</taxon>
        <taxon>Discoba</taxon>
        <taxon>Euglenozoa</taxon>
        <taxon>Euglenida</taxon>
        <taxon>Spirocuta</taxon>
        <taxon>Euglenophyceae</taxon>
        <taxon>Eutreptiales</taxon>
        <taxon>Eutreptiaceae</taxon>
        <taxon>Eutreptiella</taxon>
    </lineage>
</organism>
<accession>A0A7S1N3H5</accession>
<dbReference type="AlphaFoldDB" id="A0A7S1N3H5"/>
<name>A0A7S1N3H5_9EUGL</name>
<sequence length="172" mass="19799">MKHVIEVTLATAQERGQGFVYLGLCSLRCVTTSSTSIMANVSYNQPCCGMCTHSYAIKKSAAGSMWYNMRDFRYKNPCYGMRLDRASWRRLCTHALGKTRQMCCRGNENEMAQWIPDSHSQNDWGPEGWFLPYLRSQSVGCAEVNVLREEKYPDFGIFHQMRDVFKSVITKH</sequence>
<proteinExistence type="predicted"/>
<reference evidence="1" key="1">
    <citation type="submission" date="2021-01" db="EMBL/GenBank/DDBJ databases">
        <authorList>
            <person name="Corre E."/>
            <person name="Pelletier E."/>
            <person name="Niang G."/>
            <person name="Scheremetjew M."/>
            <person name="Finn R."/>
            <person name="Kale V."/>
            <person name="Holt S."/>
            <person name="Cochrane G."/>
            <person name="Meng A."/>
            <person name="Brown T."/>
            <person name="Cohen L."/>
        </authorList>
    </citation>
    <scope>NUCLEOTIDE SEQUENCE</scope>
    <source>
        <strain evidence="1">NIES-381</strain>
    </source>
</reference>
<protein>
    <submittedName>
        <fullName evidence="1">Uncharacterized protein</fullName>
    </submittedName>
</protein>